<name>A0A1S1V8N3_9FIRM</name>
<comment type="caution">
    <text evidence="8">The sequence shown here is derived from an EMBL/GenBank/DDBJ whole genome shotgun (WGS) entry which is preliminary data.</text>
</comment>
<comment type="similarity">
    <text evidence="1 6">Belongs to the peptidase M42 family.</text>
</comment>
<keyword evidence="3" id="KW-0645">Protease</keyword>
<dbReference type="AlphaFoldDB" id="A0A1S1V8N3"/>
<protein>
    <submittedName>
        <fullName evidence="8">Putative aminopeptidase YsdC</fullName>
        <ecNumber evidence="8">3.4.11.-</ecNumber>
    </submittedName>
</protein>
<dbReference type="SUPFAM" id="SSF53187">
    <property type="entry name" value="Zn-dependent exopeptidases"/>
    <property type="match status" value="1"/>
</dbReference>
<feature type="binding site" evidence="7">
    <location>
        <position position="221"/>
    </location>
    <ligand>
        <name>Zn(2+)</name>
        <dbReference type="ChEBI" id="CHEBI:29105"/>
        <label>1</label>
    </ligand>
</feature>
<dbReference type="GO" id="GO:0006508">
    <property type="term" value="P:proteolysis"/>
    <property type="evidence" value="ECO:0007669"/>
    <property type="project" value="UniProtKB-KW"/>
</dbReference>
<accession>A0A1S1V8N3</accession>
<evidence type="ECO:0000256" key="2">
    <source>
        <dbReference type="ARBA" id="ARBA00022438"/>
    </source>
</evidence>
<dbReference type="STRING" id="39480.EUAN_07400"/>
<dbReference type="EMBL" id="MKIE01000002">
    <property type="protein sequence ID" value="OHW62956.1"/>
    <property type="molecule type" value="Genomic_DNA"/>
</dbReference>
<dbReference type="Gene3D" id="2.40.30.40">
    <property type="entry name" value="Peptidase M42, domain 2"/>
    <property type="match status" value="1"/>
</dbReference>
<keyword evidence="9" id="KW-1185">Reference proteome</keyword>
<keyword evidence="2 8" id="KW-0031">Aminopeptidase</keyword>
<dbReference type="InterPro" id="IPR051464">
    <property type="entry name" value="Peptidase_M42_aminopept"/>
</dbReference>
<dbReference type="GO" id="GO:0046872">
    <property type="term" value="F:metal ion binding"/>
    <property type="evidence" value="ECO:0007669"/>
    <property type="project" value="UniProtKB-UniRule"/>
</dbReference>
<dbReference type="GO" id="GO:0004177">
    <property type="term" value="F:aminopeptidase activity"/>
    <property type="evidence" value="ECO:0007669"/>
    <property type="project" value="UniProtKB-UniRule"/>
</dbReference>
<evidence type="ECO:0000256" key="5">
    <source>
        <dbReference type="ARBA" id="ARBA00022801"/>
    </source>
</evidence>
<sequence>MLLKRLSETHGVSGQEKKVRDQIKAELEGFVDEMYTDSIGNLIVRKKGVSDISQIAVVAPMDEVGLMVTKITSDGLIKFTPAGNFDTRMLVSKAASIGEKAVKGVIGAKPIHLQDSSERKTALKVSQLYIDIGASKKEEAEKHVCIGDYVAIDSAFREYGKSLVKGKALEGRAACSLLVELLKQKTEYSFYGVFTVMREVGIFGGGPAVYKLDPEYTIILDGSDSELGKGPVVSIKELRTMFDLSFSRRILELAKAESIPVQISGMDHIFSDGARVQTARGGNKAMKIGIPCKYMKTPVSFMDMEDYRNTAKLLEKTIAMIGGKDIEL</sequence>
<keyword evidence="4 7" id="KW-0479">Metal-binding</keyword>
<evidence type="ECO:0000313" key="9">
    <source>
        <dbReference type="Proteomes" id="UP000180254"/>
    </source>
</evidence>
<dbReference type="RefSeq" id="WP_071061810.1">
    <property type="nucleotide sequence ID" value="NZ_MKIE01000002.1"/>
</dbReference>
<dbReference type="Proteomes" id="UP000180254">
    <property type="component" value="Unassembled WGS sequence"/>
</dbReference>
<dbReference type="EC" id="3.4.11.-" evidence="8"/>
<evidence type="ECO:0000256" key="7">
    <source>
        <dbReference type="PIRSR" id="PIRSR001123-2"/>
    </source>
</evidence>
<feature type="binding site" evidence="7">
    <location>
        <position position="199"/>
    </location>
    <ligand>
        <name>Zn(2+)</name>
        <dbReference type="ChEBI" id="CHEBI:29105"/>
        <label>2</label>
    </ligand>
</feature>
<gene>
    <name evidence="8" type="primary">ysdC_2</name>
    <name evidence="8" type="ORF">EUAN_07400</name>
</gene>
<reference evidence="8 9" key="1">
    <citation type="submission" date="2016-09" db="EMBL/GenBank/DDBJ databases">
        <title>Genome sequence of Eubacterium angustum.</title>
        <authorList>
            <person name="Poehlein A."/>
            <person name="Daniel R."/>
        </authorList>
    </citation>
    <scope>NUCLEOTIDE SEQUENCE [LARGE SCALE GENOMIC DNA]</scope>
    <source>
        <strain evidence="8 9">DSM 1989</strain>
    </source>
</reference>
<dbReference type="PANTHER" id="PTHR32481">
    <property type="entry name" value="AMINOPEPTIDASE"/>
    <property type="match status" value="1"/>
</dbReference>
<dbReference type="SUPFAM" id="SSF101821">
    <property type="entry name" value="Aminopeptidase/glucanase lid domain"/>
    <property type="match status" value="1"/>
</dbReference>
<evidence type="ECO:0000256" key="4">
    <source>
        <dbReference type="ARBA" id="ARBA00022723"/>
    </source>
</evidence>
<proteinExistence type="inferred from homology"/>
<evidence type="ECO:0000256" key="6">
    <source>
        <dbReference type="PIRNR" id="PIRNR001123"/>
    </source>
</evidence>
<dbReference type="PANTHER" id="PTHR32481:SF5">
    <property type="entry name" value="ENDOGLUCANASE"/>
    <property type="match status" value="1"/>
</dbReference>
<dbReference type="PIRSF" id="PIRSF001123">
    <property type="entry name" value="PepA_GA"/>
    <property type="match status" value="1"/>
</dbReference>
<evidence type="ECO:0000313" key="8">
    <source>
        <dbReference type="EMBL" id="OHW62956.1"/>
    </source>
</evidence>
<keyword evidence="5 8" id="KW-0378">Hydrolase</keyword>
<dbReference type="Gene3D" id="3.40.630.10">
    <property type="entry name" value="Zn peptidases"/>
    <property type="match status" value="1"/>
</dbReference>
<evidence type="ECO:0000256" key="3">
    <source>
        <dbReference type="ARBA" id="ARBA00022670"/>
    </source>
</evidence>
<evidence type="ECO:0000256" key="1">
    <source>
        <dbReference type="ARBA" id="ARBA00006272"/>
    </source>
</evidence>
<organism evidence="8 9">
    <name type="scientific">Andreesenia angusta</name>
    <dbReference type="NCBI Taxonomy" id="39480"/>
    <lineage>
        <taxon>Bacteria</taxon>
        <taxon>Bacillati</taxon>
        <taxon>Bacillota</taxon>
        <taxon>Tissierellia</taxon>
        <taxon>Tissierellales</taxon>
        <taxon>Gottschalkiaceae</taxon>
        <taxon>Andreesenia</taxon>
    </lineage>
</organism>
<dbReference type="InterPro" id="IPR008007">
    <property type="entry name" value="Peptidase_M42"/>
</dbReference>
<dbReference type="Pfam" id="PF05343">
    <property type="entry name" value="Peptidase_M42"/>
    <property type="match status" value="1"/>
</dbReference>
<dbReference type="InterPro" id="IPR023367">
    <property type="entry name" value="Peptidase_M42_dom2"/>
</dbReference>
<comment type="cofactor">
    <cofactor evidence="7">
        <name>a divalent metal cation</name>
        <dbReference type="ChEBI" id="CHEBI:60240"/>
    </cofactor>
    <text evidence="7">Binds 2 divalent metal cations per subunit.</text>
</comment>